<comment type="catalytic activity">
    <reaction evidence="10">
        <text>L-threonyl-[protein] + ATP = O-phospho-L-threonyl-[protein] + ADP + H(+)</text>
        <dbReference type="Rhea" id="RHEA:46608"/>
        <dbReference type="Rhea" id="RHEA-COMP:11060"/>
        <dbReference type="Rhea" id="RHEA-COMP:11605"/>
        <dbReference type="ChEBI" id="CHEBI:15378"/>
        <dbReference type="ChEBI" id="CHEBI:30013"/>
        <dbReference type="ChEBI" id="CHEBI:30616"/>
        <dbReference type="ChEBI" id="CHEBI:61977"/>
        <dbReference type="ChEBI" id="CHEBI:456216"/>
        <dbReference type="EC" id="2.7.11.1"/>
    </reaction>
</comment>
<proteinExistence type="predicted"/>
<protein>
    <recommendedName>
        <fullName evidence="2">non-specific serine/threonine protein kinase</fullName>
        <ecNumber evidence="2">2.7.11.1</ecNumber>
    </recommendedName>
</protein>
<dbReference type="AlphaFoldDB" id="A0A2U1M2N5"/>
<keyword evidence="6" id="KW-0547">Nucleotide-binding</keyword>
<keyword evidence="9" id="KW-0472">Membrane</keyword>
<comment type="caution">
    <text evidence="12">The sequence shown here is derived from an EMBL/GenBank/DDBJ whole genome shotgun (WGS) entry which is preliminary data.</text>
</comment>
<comment type="subcellular location">
    <subcellularLocation>
        <location evidence="1">Cell membrane</location>
        <topology evidence="1">Single-pass membrane protein</topology>
    </subcellularLocation>
</comment>
<evidence type="ECO:0000256" key="7">
    <source>
        <dbReference type="ARBA" id="ARBA00022840"/>
    </source>
</evidence>
<keyword evidence="4" id="KW-0808">Transferase</keyword>
<dbReference type="GO" id="GO:0005886">
    <property type="term" value="C:plasma membrane"/>
    <property type="evidence" value="ECO:0007669"/>
    <property type="project" value="UniProtKB-SubCell"/>
</dbReference>
<dbReference type="STRING" id="35608.A0A2U1M2N5"/>
<dbReference type="GO" id="GO:0004674">
    <property type="term" value="F:protein serine/threonine kinase activity"/>
    <property type="evidence" value="ECO:0007669"/>
    <property type="project" value="UniProtKB-KW"/>
</dbReference>
<dbReference type="InterPro" id="IPR047117">
    <property type="entry name" value="PERK1-13-like"/>
</dbReference>
<keyword evidence="13" id="KW-1185">Reference proteome</keyword>
<dbReference type="PANTHER" id="PTHR47982:SF70">
    <property type="entry name" value="PROTEIN KINASE SUPERFAMILY PROTEIN"/>
    <property type="match status" value="1"/>
</dbReference>
<dbReference type="EC" id="2.7.11.1" evidence="2"/>
<organism evidence="12 13">
    <name type="scientific">Artemisia annua</name>
    <name type="common">Sweet wormwood</name>
    <dbReference type="NCBI Taxonomy" id="35608"/>
    <lineage>
        <taxon>Eukaryota</taxon>
        <taxon>Viridiplantae</taxon>
        <taxon>Streptophyta</taxon>
        <taxon>Embryophyta</taxon>
        <taxon>Tracheophyta</taxon>
        <taxon>Spermatophyta</taxon>
        <taxon>Magnoliopsida</taxon>
        <taxon>eudicotyledons</taxon>
        <taxon>Gunneridae</taxon>
        <taxon>Pentapetalae</taxon>
        <taxon>asterids</taxon>
        <taxon>campanulids</taxon>
        <taxon>Asterales</taxon>
        <taxon>Asteraceae</taxon>
        <taxon>Asteroideae</taxon>
        <taxon>Anthemideae</taxon>
        <taxon>Artemisiinae</taxon>
        <taxon>Artemisia</taxon>
    </lineage>
</organism>
<keyword evidence="3" id="KW-0723">Serine/threonine-protein kinase</keyword>
<evidence type="ECO:0000256" key="6">
    <source>
        <dbReference type="ARBA" id="ARBA00022741"/>
    </source>
</evidence>
<evidence type="ECO:0000256" key="5">
    <source>
        <dbReference type="ARBA" id="ARBA00022692"/>
    </source>
</evidence>
<evidence type="ECO:0000256" key="9">
    <source>
        <dbReference type="ARBA" id="ARBA00023136"/>
    </source>
</evidence>
<evidence type="ECO:0000256" key="2">
    <source>
        <dbReference type="ARBA" id="ARBA00012513"/>
    </source>
</evidence>
<keyword evidence="3" id="KW-0418">Kinase</keyword>
<sequence length="186" mass="21129">MDIKILPQQYILKRWTREAKNDIVQDVKGKVVHEDANLSATQRYRSLCSKLVKLASKASEYEETYEFAGTSIDELCKNVQSMYVNLNKLNSEDVGVGPSLSKDKDTRENIEPPTNVCLKKKVGQKAHLNSAEYAYTLQVDEKSDIYSYGVLLMELISGKRSVDSEFREGNSIVDWVRSKKKEGNLI</sequence>
<dbReference type="PANTHER" id="PTHR47982">
    <property type="entry name" value="PROLINE-RICH RECEPTOR-LIKE PROTEIN KINASE PERK4"/>
    <property type="match status" value="1"/>
</dbReference>
<gene>
    <name evidence="12" type="ORF">CTI12_AA426150</name>
</gene>
<evidence type="ECO:0000256" key="4">
    <source>
        <dbReference type="ARBA" id="ARBA00022679"/>
    </source>
</evidence>
<dbReference type="SUPFAM" id="SSF56112">
    <property type="entry name" value="Protein kinase-like (PK-like)"/>
    <property type="match status" value="1"/>
</dbReference>
<evidence type="ECO:0000256" key="8">
    <source>
        <dbReference type="ARBA" id="ARBA00022989"/>
    </source>
</evidence>
<evidence type="ECO:0000256" key="10">
    <source>
        <dbReference type="ARBA" id="ARBA00047899"/>
    </source>
</evidence>
<evidence type="ECO:0000313" key="12">
    <source>
        <dbReference type="EMBL" id="PWA55528.1"/>
    </source>
</evidence>
<dbReference type="Proteomes" id="UP000245207">
    <property type="component" value="Unassembled WGS sequence"/>
</dbReference>
<keyword evidence="7" id="KW-0067">ATP-binding</keyword>
<evidence type="ECO:0000256" key="11">
    <source>
        <dbReference type="ARBA" id="ARBA00048679"/>
    </source>
</evidence>
<dbReference type="InterPro" id="IPR011009">
    <property type="entry name" value="Kinase-like_dom_sf"/>
</dbReference>
<comment type="catalytic activity">
    <reaction evidence="11">
        <text>L-seryl-[protein] + ATP = O-phospho-L-seryl-[protein] + ADP + H(+)</text>
        <dbReference type="Rhea" id="RHEA:17989"/>
        <dbReference type="Rhea" id="RHEA-COMP:9863"/>
        <dbReference type="Rhea" id="RHEA-COMP:11604"/>
        <dbReference type="ChEBI" id="CHEBI:15378"/>
        <dbReference type="ChEBI" id="CHEBI:29999"/>
        <dbReference type="ChEBI" id="CHEBI:30616"/>
        <dbReference type="ChEBI" id="CHEBI:83421"/>
        <dbReference type="ChEBI" id="CHEBI:456216"/>
        <dbReference type="EC" id="2.7.11.1"/>
    </reaction>
</comment>
<accession>A0A2U1M2N5</accession>
<evidence type="ECO:0000313" key="13">
    <source>
        <dbReference type="Proteomes" id="UP000245207"/>
    </source>
</evidence>
<keyword evidence="5" id="KW-0812">Transmembrane</keyword>
<dbReference type="GO" id="GO:0005524">
    <property type="term" value="F:ATP binding"/>
    <property type="evidence" value="ECO:0007669"/>
    <property type="project" value="UniProtKB-KW"/>
</dbReference>
<reference evidence="12 13" key="1">
    <citation type="journal article" date="2018" name="Mol. Plant">
        <title>The genome of Artemisia annua provides insight into the evolution of Asteraceae family and artemisinin biosynthesis.</title>
        <authorList>
            <person name="Shen Q."/>
            <person name="Zhang L."/>
            <person name="Liao Z."/>
            <person name="Wang S."/>
            <person name="Yan T."/>
            <person name="Shi P."/>
            <person name="Liu M."/>
            <person name="Fu X."/>
            <person name="Pan Q."/>
            <person name="Wang Y."/>
            <person name="Lv Z."/>
            <person name="Lu X."/>
            <person name="Zhang F."/>
            <person name="Jiang W."/>
            <person name="Ma Y."/>
            <person name="Chen M."/>
            <person name="Hao X."/>
            <person name="Li L."/>
            <person name="Tang Y."/>
            <person name="Lv G."/>
            <person name="Zhou Y."/>
            <person name="Sun X."/>
            <person name="Brodelius P.E."/>
            <person name="Rose J.K.C."/>
            <person name="Tang K."/>
        </authorList>
    </citation>
    <scope>NUCLEOTIDE SEQUENCE [LARGE SCALE GENOMIC DNA]</scope>
    <source>
        <strain evidence="13">cv. Huhao1</strain>
        <tissue evidence="12">Leaf</tissue>
    </source>
</reference>
<dbReference type="Gene3D" id="1.10.510.10">
    <property type="entry name" value="Transferase(Phosphotransferase) domain 1"/>
    <property type="match status" value="1"/>
</dbReference>
<keyword evidence="8" id="KW-1133">Transmembrane helix</keyword>
<dbReference type="EMBL" id="PKPP01006732">
    <property type="protein sequence ID" value="PWA55528.1"/>
    <property type="molecule type" value="Genomic_DNA"/>
</dbReference>
<evidence type="ECO:0000256" key="1">
    <source>
        <dbReference type="ARBA" id="ARBA00004162"/>
    </source>
</evidence>
<name>A0A2U1M2N5_ARTAN</name>
<evidence type="ECO:0000256" key="3">
    <source>
        <dbReference type="ARBA" id="ARBA00022527"/>
    </source>
</evidence>
<dbReference type="OrthoDB" id="1721234at2759"/>